<dbReference type="Gene3D" id="2.60.120.10">
    <property type="entry name" value="Jelly Rolls"/>
    <property type="match status" value="2"/>
</dbReference>
<dbReference type="PANTHER" id="PTHR10309">
    <property type="entry name" value="MANNOSE-6-PHOSPHATE ISOMERASE"/>
    <property type="match status" value="1"/>
</dbReference>
<dbReference type="InterPro" id="IPR014710">
    <property type="entry name" value="RmlC-like_jellyroll"/>
</dbReference>
<feature type="non-terminal residue" evidence="14">
    <location>
        <position position="1"/>
    </location>
</feature>
<keyword evidence="6 8" id="KW-0862">Zinc</keyword>
<comment type="cofactor">
    <cofactor evidence="8">
        <name>Zn(2+)</name>
        <dbReference type="ChEBI" id="CHEBI:29105"/>
    </cofactor>
    <text evidence="8">Binds 1 zinc ion per subunit.</text>
</comment>
<evidence type="ECO:0000256" key="6">
    <source>
        <dbReference type="ARBA" id="ARBA00022833"/>
    </source>
</evidence>
<dbReference type="InterPro" id="IPR001250">
    <property type="entry name" value="Man6P_Isoase-1"/>
</dbReference>
<evidence type="ECO:0000256" key="2">
    <source>
        <dbReference type="ARBA" id="ARBA00004666"/>
    </source>
</evidence>
<feature type="domain" description="Phosphomannose isomerase type I helical insertion" evidence="13">
    <location>
        <begin position="172"/>
        <end position="245"/>
    </location>
</feature>
<evidence type="ECO:0000313" key="15">
    <source>
        <dbReference type="Proteomes" id="UP001159427"/>
    </source>
</evidence>
<accession>A0ABN8MBL1</accession>
<dbReference type="Proteomes" id="UP001159427">
    <property type="component" value="Unassembled WGS sequence"/>
</dbReference>
<evidence type="ECO:0000256" key="5">
    <source>
        <dbReference type="ARBA" id="ARBA00022723"/>
    </source>
</evidence>
<evidence type="ECO:0000259" key="11">
    <source>
        <dbReference type="Pfam" id="PF01238"/>
    </source>
</evidence>
<comment type="similarity">
    <text evidence="3 9">Belongs to the mannose-6-phosphate isomerase type 1 family.</text>
</comment>
<sequence>FFTVAELKCAVQCYAWGKIGLTSTVAQLAQQSPSFKLEEDKPYSEFWMGTHPNGPSTVLGKGKEILLSEWIESNKDVLGEAVKEAFDSKLPFLLKVLSVNKALSIQAHPNKVHAAFLHRERPEIYKDPNHKPEMAIALTPFEGLCGFRPLAEIQNFVKTIPELAAVIGQEAADAVAASSDGLKKAFTALMTCSPAVISLQLNKLLKRITEKKSSGDDLSTYCGELLLRLNSQFPGDGGCFCIYFLNYIVLKPGEAMFLGPNLPHAYLAGDCVECMACSDNVVRAGLTPKLKDVDTLCEMLDYSCRSKEENIFPCHQDPNDPYTTIYDPPVPDFAVARIQASESSRCSMYKFQALNGPSIAIAISGSGSIDKSFASITVRRGTVVFIPANTSFDFKCGGEDTEIYRAYCILKEQ</sequence>
<dbReference type="SUPFAM" id="SSF51182">
    <property type="entry name" value="RmlC-like cupins"/>
    <property type="match status" value="1"/>
</dbReference>
<dbReference type="InterPro" id="IPR016305">
    <property type="entry name" value="Mannose-6-P_Isomerase"/>
</dbReference>
<dbReference type="Pfam" id="PF20511">
    <property type="entry name" value="PMI_typeI_cat"/>
    <property type="match status" value="1"/>
</dbReference>
<dbReference type="InterPro" id="IPR011051">
    <property type="entry name" value="RmlC_Cupin_sf"/>
</dbReference>
<evidence type="ECO:0000256" key="7">
    <source>
        <dbReference type="ARBA" id="ARBA00023235"/>
    </source>
</evidence>
<proteinExistence type="inferred from homology"/>
<dbReference type="InterPro" id="IPR018050">
    <property type="entry name" value="Pmannose_isomerase-type1_CS"/>
</dbReference>
<dbReference type="PROSITE" id="PS00966">
    <property type="entry name" value="PMI_I_2"/>
    <property type="match status" value="1"/>
</dbReference>
<comment type="pathway">
    <text evidence="2 10">Nucleotide-sugar biosynthesis; GDP-alpha-D-mannose biosynthesis; alpha-D-mannose 1-phosphate from D-fructose 6-phosphate: step 1/2.</text>
</comment>
<evidence type="ECO:0000259" key="12">
    <source>
        <dbReference type="Pfam" id="PF20511"/>
    </source>
</evidence>
<dbReference type="Gene3D" id="1.10.441.10">
    <property type="entry name" value="Phosphomannose Isomerase, domain 2"/>
    <property type="match status" value="1"/>
</dbReference>
<name>A0ABN8MBL1_9CNID</name>
<comment type="catalytic activity">
    <reaction evidence="1 8">
        <text>D-mannose 6-phosphate = D-fructose 6-phosphate</text>
        <dbReference type="Rhea" id="RHEA:12356"/>
        <dbReference type="ChEBI" id="CHEBI:58735"/>
        <dbReference type="ChEBI" id="CHEBI:61527"/>
        <dbReference type="EC" id="5.3.1.8"/>
    </reaction>
</comment>
<dbReference type="PRINTS" id="PR00714">
    <property type="entry name" value="MAN6PISMRASE"/>
</dbReference>
<evidence type="ECO:0000256" key="4">
    <source>
        <dbReference type="ARBA" id="ARBA00011956"/>
    </source>
</evidence>
<evidence type="ECO:0000259" key="13">
    <source>
        <dbReference type="Pfam" id="PF20512"/>
    </source>
</evidence>
<evidence type="ECO:0000256" key="3">
    <source>
        <dbReference type="ARBA" id="ARBA00010772"/>
    </source>
</evidence>
<evidence type="ECO:0000256" key="1">
    <source>
        <dbReference type="ARBA" id="ARBA00000757"/>
    </source>
</evidence>
<dbReference type="NCBIfam" id="TIGR00218">
    <property type="entry name" value="manA"/>
    <property type="match status" value="1"/>
</dbReference>
<comment type="caution">
    <text evidence="14">The sequence shown here is derived from an EMBL/GenBank/DDBJ whole genome shotgun (WGS) entry which is preliminary data.</text>
</comment>
<feature type="domain" description="Phosphomannose isomerase type I C-terminal" evidence="11">
    <location>
        <begin position="325"/>
        <end position="372"/>
    </location>
</feature>
<organism evidence="14 15">
    <name type="scientific">Porites evermanni</name>
    <dbReference type="NCBI Taxonomy" id="104178"/>
    <lineage>
        <taxon>Eukaryota</taxon>
        <taxon>Metazoa</taxon>
        <taxon>Cnidaria</taxon>
        <taxon>Anthozoa</taxon>
        <taxon>Hexacorallia</taxon>
        <taxon>Scleractinia</taxon>
        <taxon>Fungiina</taxon>
        <taxon>Poritidae</taxon>
        <taxon>Porites</taxon>
    </lineage>
</organism>
<keyword evidence="7 8" id="KW-0413">Isomerase</keyword>
<evidence type="ECO:0000256" key="9">
    <source>
        <dbReference type="RuleBase" id="RU004189"/>
    </source>
</evidence>
<dbReference type="Pfam" id="PF20512">
    <property type="entry name" value="PMI_typeI_hel"/>
    <property type="match status" value="1"/>
</dbReference>
<reference evidence="14 15" key="1">
    <citation type="submission" date="2022-05" db="EMBL/GenBank/DDBJ databases">
        <authorList>
            <consortium name="Genoscope - CEA"/>
            <person name="William W."/>
        </authorList>
    </citation>
    <scope>NUCLEOTIDE SEQUENCE [LARGE SCALE GENOMIC DNA]</scope>
</reference>
<evidence type="ECO:0000256" key="10">
    <source>
        <dbReference type="RuleBase" id="RU004248"/>
    </source>
</evidence>
<protein>
    <recommendedName>
        <fullName evidence="4 8">Mannose-6-phosphate isomerase</fullName>
        <ecNumber evidence="4 8">5.3.1.8</ecNumber>
    </recommendedName>
</protein>
<keyword evidence="15" id="KW-1185">Reference proteome</keyword>
<gene>
    <name evidence="14" type="ORF">PEVE_00025417</name>
</gene>
<dbReference type="PROSITE" id="PS00965">
    <property type="entry name" value="PMI_I_1"/>
    <property type="match status" value="1"/>
</dbReference>
<dbReference type="PANTHER" id="PTHR10309:SF0">
    <property type="entry name" value="MANNOSE-6-PHOSPHATE ISOMERASE"/>
    <property type="match status" value="1"/>
</dbReference>
<dbReference type="EMBL" id="CALNXI010000342">
    <property type="protein sequence ID" value="CAH3025226.1"/>
    <property type="molecule type" value="Genomic_DNA"/>
</dbReference>
<dbReference type="PIRSF" id="PIRSF001480">
    <property type="entry name" value="Mannose-6-phosphate_isomerase"/>
    <property type="match status" value="1"/>
</dbReference>
<evidence type="ECO:0000256" key="8">
    <source>
        <dbReference type="RuleBase" id="RU000611"/>
    </source>
</evidence>
<feature type="domain" description="Phosphomannose isomerase type I catalytic" evidence="12">
    <location>
        <begin position="6"/>
        <end position="150"/>
    </location>
</feature>
<dbReference type="InterPro" id="IPR046458">
    <property type="entry name" value="PMI_typeI_hel"/>
</dbReference>
<evidence type="ECO:0000313" key="14">
    <source>
        <dbReference type="EMBL" id="CAH3025226.1"/>
    </source>
</evidence>
<keyword evidence="5" id="KW-0479">Metal-binding</keyword>
<dbReference type="InterPro" id="IPR046457">
    <property type="entry name" value="PMI_typeI_cat"/>
</dbReference>
<dbReference type="EC" id="5.3.1.8" evidence="4 8"/>
<dbReference type="Pfam" id="PF01238">
    <property type="entry name" value="PMI_typeI_C"/>
    <property type="match status" value="1"/>
</dbReference>
<dbReference type="InterPro" id="IPR046456">
    <property type="entry name" value="PMI_typeI_C"/>
</dbReference>
<dbReference type="CDD" id="cd07011">
    <property type="entry name" value="cupin_PMI_type_I_N"/>
    <property type="match status" value="1"/>
</dbReference>